<name>A0A437RII6_9BURK</name>
<keyword evidence="2" id="KW-1185">Reference proteome</keyword>
<dbReference type="PANTHER" id="PTHR38784:SF1">
    <property type="entry name" value="SUCROSE PHOSPHORYLASE"/>
    <property type="match status" value="1"/>
</dbReference>
<dbReference type="InterPro" id="IPR009822">
    <property type="entry name" value="YaeQ"/>
</dbReference>
<dbReference type="OrthoDB" id="5293309at2"/>
<proteinExistence type="predicted"/>
<dbReference type="PANTHER" id="PTHR38784">
    <property type="entry name" value="SUCROSE PHOSPHORYLASE"/>
    <property type="match status" value="1"/>
</dbReference>
<protein>
    <submittedName>
        <fullName evidence="1">YaeQ family protein</fullName>
    </submittedName>
</protein>
<accession>A0A437RII6</accession>
<organism evidence="1 2">
    <name type="scientific">Rubrivivax rivuli</name>
    <dbReference type="NCBI Taxonomy" id="1862385"/>
    <lineage>
        <taxon>Bacteria</taxon>
        <taxon>Pseudomonadati</taxon>
        <taxon>Pseudomonadota</taxon>
        <taxon>Betaproteobacteria</taxon>
        <taxon>Burkholderiales</taxon>
        <taxon>Sphaerotilaceae</taxon>
        <taxon>Rubrivivax</taxon>
    </lineage>
</organism>
<dbReference type="RefSeq" id="WP_128228858.1">
    <property type="nucleotide sequence ID" value="NZ_SACR01000003.1"/>
</dbReference>
<dbReference type="Pfam" id="PF07152">
    <property type="entry name" value="YaeQ"/>
    <property type="match status" value="1"/>
</dbReference>
<dbReference type="InterPro" id="IPR011335">
    <property type="entry name" value="Restrct_endonuc-II-like"/>
</dbReference>
<evidence type="ECO:0000313" key="2">
    <source>
        <dbReference type="Proteomes" id="UP000285575"/>
    </source>
</evidence>
<dbReference type="SMART" id="SM01322">
    <property type="entry name" value="YaeQ"/>
    <property type="match status" value="1"/>
</dbReference>
<comment type="caution">
    <text evidence="1">The sequence shown here is derived from an EMBL/GenBank/DDBJ whole genome shotgun (WGS) entry which is preliminary data.</text>
</comment>
<dbReference type="InterPro" id="IPR038590">
    <property type="entry name" value="YaeQ_sf"/>
</dbReference>
<sequence length="188" mass="21069">MAIKATVHKATLQIADMDRNLYATHQVTLAREPSETDERMMVRLLAYALHVPADDHDGALAFARGAADAEEPDLWQHSLSGEVRQWIEVGQPDERRLVRAAGRADRVLLYTYSSAAHIWWAGVQNKLTRLNNLWVWQLPAAQSQALAELAARSMQLQVTVQDGQVWIGNNERSVEVHPAPLKAPTSKY</sequence>
<reference evidence="1 2" key="1">
    <citation type="submission" date="2019-01" db="EMBL/GenBank/DDBJ databases">
        <authorList>
            <person name="Chen W.-M."/>
        </authorList>
    </citation>
    <scope>NUCLEOTIDE SEQUENCE [LARGE SCALE GENOMIC DNA]</scope>
    <source>
        <strain evidence="1 2">KYPY4</strain>
    </source>
</reference>
<dbReference type="Proteomes" id="UP000285575">
    <property type="component" value="Unassembled WGS sequence"/>
</dbReference>
<evidence type="ECO:0000313" key="1">
    <source>
        <dbReference type="EMBL" id="RVU46498.1"/>
    </source>
</evidence>
<gene>
    <name evidence="1" type="ORF">EOE66_11810</name>
</gene>
<dbReference type="AlphaFoldDB" id="A0A437RII6"/>
<dbReference type="PIRSF" id="PIRSF011484">
    <property type="entry name" value="YaeQ"/>
    <property type="match status" value="1"/>
</dbReference>
<dbReference type="Gene3D" id="3.10.640.10">
    <property type="entry name" value="Restriction endonuclease-like alpha-beta roll domain"/>
    <property type="match status" value="1"/>
</dbReference>
<dbReference type="EMBL" id="SACR01000003">
    <property type="protein sequence ID" value="RVU46498.1"/>
    <property type="molecule type" value="Genomic_DNA"/>
</dbReference>
<dbReference type="SUPFAM" id="SSF52980">
    <property type="entry name" value="Restriction endonuclease-like"/>
    <property type="match status" value="1"/>
</dbReference>